<dbReference type="EMBL" id="LXQA010077603">
    <property type="protein sequence ID" value="MCI10785.1"/>
    <property type="molecule type" value="Genomic_DNA"/>
</dbReference>
<dbReference type="Proteomes" id="UP000265520">
    <property type="component" value="Unassembled WGS sequence"/>
</dbReference>
<reference evidence="1 2" key="1">
    <citation type="journal article" date="2018" name="Front. Plant Sci.">
        <title>Red Clover (Trifolium pratense) and Zigzag Clover (T. medium) - A Picture of Genomic Similarities and Differences.</title>
        <authorList>
            <person name="Dluhosova J."/>
            <person name="Istvanek J."/>
            <person name="Nedelnik J."/>
            <person name="Repkova J."/>
        </authorList>
    </citation>
    <scope>NUCLEOTIDE SEQUENCE [LARGE SCALE GENOMIC DNA]</scope>
    <source>
        <strain evidence="2">cv. 10/8</strain>
        <tissue evidence="1">Leaf</tissue>
    </source>
</reference>
<feature type="non-terminal residue" evidence="1">
    <location>
        <position position="1"/>
    </location>
</feature>
<comment type="caution">
    <text evidence="1">The sequence shown here is derived from an EMBL/GenBank/DDBJ whole genome shotgun (WGS) entry which is preliminary data.</text>
</comment>
<proteinExistence type="predicted"/>
<evidence type="ECO:0000313" key="1">
    <source>
        <dbReference type="EMBL" id="MCI10785.1"/>
    </source>
</evidence>
<sequence>VGLMLGLGVRLNGGSDAGEEAGVCGMMGAGEGAWDTDIVTRAREIARRSVARVSAIVERGRRRKWLRRETEQNRTMEVLFCDGYIDR</sequence>
<organism evidence="1 2">
    <name type="scientific">Trifolium medium</name>
    <dbReference type="NCBI Taxonomy" id="97028"/>
    <lineage>
        <taxon>Eukaryota</taxon>
        <taxon>Viridiplantae</taxon>
        <taxon>Streptophyta</taxon>
        <taxon>Embryophyta</taxon>
        <taxon>Tracheophyta</taxon>
        <taxon>Spermatophyta</taxon>
        <taxon>Magnoliopsida</taxon>
        <taxon>eudicotyledons</taxon>
        <taxon>Gunneridae</taxon>
        <taxon>Pentapetalae</taxon>
        <taxon>rosids</taxon>
        <taxon>fabids</taxon>
        <taxon>Fabales</taxon>
        <taxon>Fabaceae</taxon>
        <taxon>Papilionoideae</taxon>
        <taxon>50 kb inversion clade</taxon>
        <taxon>NPAAA clade</taxon>
        <taxon>Hologalegina</taxon>
        <taxon>IRL clade</taxon>
        <taxon>Trifolieae</taxon>
        <taxon>Trifolium</taxon>
    </lineage>
</organism>
<evidence type="ECO:0000313" key="2">
    <source>
        <dbReference type="Proteomes" id="UP000265520"/>
    </source>
</evidence>
<name>A0A392PIR7_9FABA</name>
<dbReference type="AlphaFoldDB" id="A0A392PIR7"/>
<accession>A0A392PIR7</accession>
<protein>
    <submittedName>
        <fullName evidence="1">Uncharacterized protein</fullName>
    </submittedName>
</protein>
<keyword evidence="2" id="KW-1185">Reference proteome</keyword>